<sequence>MNSIQGIAPQTIPRTIFKSSDFIWYGLGAATLAMLFIVSRHNFLLFHGMAELFSIAVAWAVFMLVWNARSYINNDALLLLGSAYLFIGFMDLLHTLAFKDMGFFPDAWSTNLPTQLWIAGRYMEGLALLLFSLLLGRRIHPLIGLTFWAGLAAILMGMIFFWCIFPDCHLESIGLTPFKIWSEYVICLVLLAAFGILYRKRAMLDAKVYRLMAGSMAASVAAELTFTTYLGSLIFPISSAIS</sequence>
<name>A0A1G6A8Q8_9BACT</name>
<reference evidence="2 3" key="1">
    <citation type="submission" date="2016-10" db="EMBL/GenBank/DDBJ databases">
        <authorList>
            <person name="de Groot N.N."/>
        </authorList>
    </citation>
    <scope>NUCLEOTIDE SEQUENCE [LARGE SCALE GENOMIC DNA]</scope>
    <source>
        <strain evidence="2 3">ASO4-2</strain>
    </source>
</reference>
<dbReference type="OrthoDB" id="9787818at2"/>
<evidence type="ECO:0000313" key="3">
    <source>
        <dbReference type="Proteomes" id="UP000198771"/>
    </source>
</evidence>
<dbReference type="RefSeq" id="WP_092116374.1">
    <property type="nucleotide sequence ID" value="NZ_FMXO01000001.1"/>
</dbReference>
<dbReference type="Pfam" id="PF17159">
    <property type="entry name" value="MASE3"/>
    <property type="match status" value="1"/>
</dbReference>
<proteinExistence type="predicted"/>
<dbReference type="Proteomes" id="UP000198771">
    <property type="component" value="Unassembled WGS sequence"/>
</dbReference>
<evidence type="ECO:0000313" key="2">
    <source>
        <dbReference type="EMBL" id="SDB04794.1"/>
    </source>
</evidence>
<organism evidence="2 3">
    <name type="scientific">Desulfonatronum thiosulfatophilum</name>
    <dbReference type="NCBI Taxonomy" id="617002"/>
    <lineage>
        <taxon>Bacteria</taxon>
        <taxon>Pseudomonadati</taxon>
        <taxon>Thermodesulfobacteriota</taxon>
        <taxon>Desulfovibrionia</taxon>
        <taxon>Desulfovibrionales</taxon>
        <taxon>Desulfonatronaceae</taxon>
        <taxon>Desulfonatronum</taxon>
    </lineage>
</organism>
<dbReference type="AlphaFoldDB" id="A0A1G6A8Q8"/>
<dbReference type="STRING" id="617002.SAMN05660653_00238"/>
<protein>
    <recommendedName>
        <fullName evidence="1">Membrane-associated sensor domain-containing protein</fullName>
    </recommendedName>
</protein>
<dbReference type="InterPro" id="IPR033425">
    <property type="entry name" value="MASE3"/>
</dbReference>
<dbReference type="EMBL" id="FMXO01000001">
    <property type="protein sequence ID" value="SDB04794.1"/>
    <property type="molecule type" value="Genomic_DNA"/>
</dbReference>
<gene>
    <name evidence="2" type="ORF">SAMN05660653_00238</name>
</gene>
<feature type="domain" description="Membrane-associated sensor" evidence="1">
    <location>
        <begin position="38"/>
        <end position="230"/>
    </location>
</feature>
<evidence type="ECO:0000259" key="1">
    <source>
        <dbReference type="Pfam" id="PF17159"/>
    </source>
</evidence>
<keyword evidence="3" id="KW-1185">Reference proteome</keyword>
<accession>A0A1G6A8Q8</accession>